<gene>
    <name evidence="7" type="primary">gcvT</name>
    <name evidence="11" type="ORF">SAMN05444373_100918</name>
</gene>
<dbReference type="GO" id="GO:0008168">
    <property type="term" value="F:methyltransferase activity"/>
    <property type="evidence" value="ECO:0007669"/>
    <property type="project" value="UniProtKB-KW"/>
</dbReference>
<keyword evidence="12" id="KW-1185">Reference proteome</keyword>
<dbReference type="FunFam" id="3.30.70.1400:FF:000001">
    <property type="entry name" value="Aminomethyltransferase"/>
    <property type="match status" value="1"/>
</dbReference>
<dbReference type="GO" id="GO:0004047">
    <property type="term" value="F:aminomethyltransferase activity"/>
    <property type="evidence" value="ECO:0007669"/>
    <property type="project" value="UniProtKB-UniRule"/>
</dbReference>
<evidence type="ECO:0000313" key="12">
    <source>
        <dbReference type="Proteomes" id="UP000324781"/>
    </source>
</evidence>
<dbReference type="NCBIfam" id="NF001567">
    <property type="entry name" value="PRK00389.1"/>
    <property type="match status" value="1"/>
</dbReference>
<evidence type="ECO:0000313" key="11">
    <source>
        <dbReference type="EMBL" id="SHI77513.1"/>
    </source>
</evidence>
<dbReference type="NCBIfam" id="TIGR00528">
    <property type="entry name" value="gcvT"/>
    <property type="match status" value="1"/>
</dbReference>
<dbReference type="PANTHER" id="PTHR43757">
    <property type="entry name" value="AMINOMETHYLTRANSFERASE"/>
    <property type="match status" value="1"/>
</dbReference>
<dbReference type="FunFam" id="4.10.1250.10:FF:000001">
    <property type="entry name" value="Aminomethyltransferase"/>
    <property type="match status" value="1"/>
</dbReference>
<protein>
    <recommendedName>
        <fullName evidence="2 7">Aminomethyltransferase</fullName>
        <ecNumber evidence="2 7">2.1.2.10</ecNumber>
    </recommendedName>
    <alternativeName>
        <fullName evidence="5 7">Glycine cleavage system T protein</fullName>
    </alternativeName>
</protein>
<comment type="catalytic activity">
    <reaction evidence="6 7">
        <text>N(6)-[(R)-S(8)-aminomethyldihydrolipoyl]-L-lysyl-[protein] + (6S)-5,6,7,8-tetrahydrofolate = N(6)-[(R)-dihydrolipoyl]-L-lysyl-[protein] + (6R)-5,10-methylene-5,6,7,8-tetrahydrofolate + NH4(+)</text>
        <dbReference type="Rhea" id="RHEA:16945"/>
        <dbReference type="Rhea" id="RHEA-COMP:10475"/>
        <dbReference type="Rhea" id="RHEA-COMP:10492"/>
        <dbReference type="ChEBI" id="CHEBI:15636"/>
        <dbReference type="ChEBI" id="CHEBI:28938"/>
        <dbReference type="ChEBI" id="CHEBI:57453"/>
        <dbReference type="ChEBI" id="CHEBI:83100"/>
        <dbReference type="ChEBI" id="CHEBI:83143"/>
        <dbReference type="EC" id="2.1.2.10"/>
    </reaction>
</comment>
<dbReference type="InterPro" id="IPR022903">
    <property type="entry name" value="GcvT_bac"/>
</dbReference>
<dbReference type="SUPFAM" id="SSF101790">
    <property type="entry name" value="Aminomethyltransferase beta-barrel domain"/>
    <property type="match status" value="1"/>
</dbReference>
<dbReference type="HAMAP" id="MF_00259">
    <property type="entry name" value="GcvT"/>
    <property type="match status" value="1"/>
</dbReference>
<dbReference type="GO" id="GO:0019464">
    <property type="term" value="P:glycine decarboxylation via glycine cleavage system"/>
    <property type="evidence" value="ECO:0007669"/>
    <property type="project" value="UniProtKB-UniRule"/>
</dbReference>
<dbReference type="FunFam" id="2.40.30.110:FF:000003">
    <property type="entry name" value="Aminomethyltransferase"/>
    <property type="match status" value="1"/>
</dbReference>
<dbReference type="OrthoDB" id="9774591at2"/>
<evidence type="ECO:0000259" key="9">
    <source>
        <dbReference type="Pfam" id="PF01571"/>
    </source>
</evidence>
<sequence length="364" mass="40226">MKKTPLYDNHLALNGKMIEFGGWLLPVEYTGILEEHRQVREAAGLFDVSHMGEILVRGRDAGAFLQELLTNDLSKAPDSKVIYSPMCYENGGVVDDLLVYKYADDHYLLVVNAANTDKDFAWIKDHLSGHVEAVNVSDAWAQLAIQGPNAEKILQEVTDFPLSGIRFYSFIPDVMVCGVQAMVSRTGYTGEDGFELYIPADKAPKVWESLLELGRALGLVPVGLGARDTLRFEAALPLYGHELSAEITPLEAGLGAFVKLDKDSFIGKDALLNQHNQGLKRRLAGFEMVGRGIPRSGYDIADNGSRIGFVTSGSYSPSLGKNLGLAMMDSRYCQPGTEFDVIIRNKAVRAKVIEIPFYRKKYRK</sequence>
<dbReference type="InterPro" id="IPR027266">
    <property type="entry name" value="TrmE/GcvT-like"/>
</dbReference>
<dbReference type="Gene3D" id="3.30.1360.120">
    <property type="entry name" value="Probable tRNA modification gtpase trme, domain 1"/>
    <property type="match status" value="1"/>
</dbReference>
<feature type="domain" description="GCVT N-terminal" evidence="9">
    <location>
        <begin position="6"/>
        <end position="262"/>
    </location>
</feature>
<evidence type="ECO:0000256" key="6">
    <source>
        <dbReference type="ARBA" id="ARBA00047665"/>
    </source>
</evidence>
<dbReference type="InterPro" id="IPR029043">
    <property type="entry name" value="GcvT/YgfZ_C"/>
</dbReference>
<dbReference type="RefSeq" id="WP_149678128.1">
    <property type="nucleotide sequence ID" value="NZ_FQZP01000009.1"/>
</dbReference>
<name>A0A1M6DWI1_9FIRM</name>
<dbReference type="PIRSF" id="PIRSF006487">
    <property type="entry name" value="GcvT"/>
    <property type="match status" value="1"/>
</dbReference>
<dbReference type="AlphaFoldDB" id="A0A1M6DWI1"/>
<feature type="domain" description="Aminomethyltransferase C-terminal" evidence="10">
    <location>
        <begin position="281"/>
        <end position="358"/>
    </location>
</feature>
<keyword evidence="3 7" id="KW-0032">Aminotransferase</keyword>
<evidence type="ECO:0000256" key="3">
    <source>
        <dbReference type="ARBA" id="ARBA00022576"/>
    </source>
</evidence>
<evidence type="ECO:0000256" key="2">
    <source>
        <dbReference type="ARBA" id="ARBA00012616"/>
    </source>
</evidence>
<dbReference type="GO" id="GO:0008483">
    <property type="term" value="F:transaminase activity"/>
    <property type="evidence" value="ECO:0007669"/>
    <property type="project" value="UniProtKB-KW"/>
</dbReference>
<dbReference type="GO" id="GO:0005829">
    <property type="term" value="C:cytosol"/>
    <property type="evidence" value="ECO:0007669"/>
    <property type="project" value="TreeGrafter"/>
</dbReference>
<dbReference type="InterPro" id="IPR013977">
    <property type="entry name" value="GcvT_C"/>
</dbReference>
<comment type="similarity">
    <text evidence="1 7">Belongs to the GcvT family.</text>
</comment>
<accession>A0A1M6DWI1</accession>
<dbReference type="Proteomes" id="UP000324781">
    <property type="component" value="Unassembled WGS sequence"/>
</dbReference>
<dbReference type="Pfam" id="PF01571">
    <property type="entry name" value="GCV_T"/>
    <property type="match status" value="1"/>
</dbReference>
<dbReference type="Gene3D" id="3.30.70.1400">
    <property type="entry name" value="Aminomethyltransferase beta-barrel domains"/>
    <property type="match status" value="1"/>
</dbReference>
<dbReference type="SUPFAM" id="SSF103025">
    <property type="entry name" value="Folate-binding domain"/>
    <property type="match status" value="1"/>
</dbReference>
<evidence type="ECO:0000256" key="7">
    <source>
        <dbReference type="HAMAP-Rule" id="MF_00259"/>
    </source>
</evidence>
<evidence type="ECO:0000259" key="10">
    <source>
        <dbReference type="Pfam" id="PF08669"/>
    </source>
</evidence>
<dbReference type="InterPro" id="IPR006223">
    <property type="entry name" value="GcvT"/>
</dbReference>
<dbReference type="Pfam" id="PF08669">
    <property type="entry name" value="GCV_T_C"/>
    <property type="match status" value="1"/>
</dbReference>
<proteinExistence type="inferred from homology"/>
<organism evidence="11 12">
    <name type="scientific">Thermoclostridium caenicola</name>
    <dbReference type="NCBI Taxonomy" id="659425"/>
    <lineage>
        <taxon>Bacteria</taxon>
        <taxon>Bacillati</taxon>
        <taxon>Bacillota</taxon>
        <taxon>Clostridia</taxon>
        <taxon>Eubacteriales</taxon>
        <taxon>Oscillospiraceae</taxon>
        <taxon>Thermoclostridium</taxon>
    </lineage>
</organism>
<reference evidence="11 12" key="1">
    <citation type="submission" date="2016-11" db="EMBL/GenBank/DDBJ databases">
        <authorList>
            <person name="Varghese N."/>
            <person name="Submissions S."/>
        </authorList>
    </citation>
    <scope>NUCLEOTIDE SEQUENCE [LARGE SCALE GENOMIC DNA]</scope>
    <source>
        <strain evidence="11 12">DSM 19027</strain>
    </source>
</reference>
<comment type="subunit">
    <text evidence="7">The glycine cleavage system is composed of four proteins: P, T, L and H.</text>
</comment>
<keyword evidence="11" id="KW-0489">Methyltransferase</keyword>
<evidence type="ECO:0000256" key="8">
    <source>
        <dbReference type="PIRSR" id="PIRSR006487-1"/>
    </source>
</evidence>
<dbReference type="Gene3D" id="4.10.1250.10">
    <property type="entry name" value="Aminomethyltransferase fragment"/>
    <property type="match status" value="1"/>
</dbReference>
<dbReference type="EC" id="2.1.2.10" evidence="2 7"/>
<evidence type="ECO:0000256" key="1">
    <source>
        <dbReference type="ARBA" id="ARBA00008609"/>
    </source>
</evidence>
<evidence type="ECO:0000256" key="5">
    <source>
        <dbReference type="ARBA" id="ARBA00031395"/>
    </source>
</evidence>
<dbReference type="EMBL" id="FQZP01000009">
    <property type="protein sequence ID" value="SHI77513.1"/>
    <property type="molecule type" value="Genomic_DNA"/>
</dbReference>
<feature type="binding site" evidence="8">
    <location>
        <position position="195"/>
    </location>
    <ligand>
        <name>substrate</name>
    </ligand>
</feature>
<dbReference type="Gene3D" id="2.40.30.110">
    <property type="entry name" value="Aminomethyltransferase beta-barrel domains"/>
    <property type="match status" value="1"/>
</dbReference>
<dbReference type="GO" id="GO:0032259">
    <property type="term" value="P:methylation"/>
    <property type="evidence" value="ECO:0007669"/>
    <property type="project" value="UniProtKB-KW"/>
</dbReference>
<dbReference type="PANTHER" id="PTHR43757:SF2">
    <property type="entry name" value="AMINOMETHYLTRANSFERASE, MITOCHONDRIAL"/>
    <property type="match status" value="1"/>
</dbReference>
<dbReference type="InterPro" id="IPR006222">
    <property type="entry name" value="GCVT_N"/>
</dbReference>
<dbReference type="InterPro" id="IPR028896">
    <property type="entry name" value="GcvT/YgfZ/DmdA"/>
</dbReference>
<evidence type="ECO:0000256" key="4">
    <source>
        <dbReference type="ARBA" id="ARBA00022679"/>
    </source>
</evidence>
<keyword evidence="4 7" id="KW-0808">Transferase</keyword>
<dbReference type="GO" id="GO:0005960">
    <property type="term" value="C:glycine cleavage complex"/>
    <property type="evidence" value="ECO:0007669"/>
    <property type="project" value="InterPro"/>
</dbReference>
<comment type="function">
    <text evidence="7">The glycine cleavage system catalyzes the degradation of glycine.</text>
</comment>